<dbReference type="GO" id="GO:0016491">
    <property type="term" value="F:oxidoreductase activity"/>
    <property type="evidence" value="ECO:0007669"/>
    <property type="project" value="InterPro"/>
</dbReference>
<evidence type="ECO:0000259" key="2">
    <source>
        <dbReference type="Pfam" id="PF07110"/>
    </source>
</evidence>
<organism evidence="3 4">
    <name type="scientific">Hymenoscyphus fraxineus</name>
    <dbReference type="NCBI Taxonomy" id="746836"/>
    <lineage>
        <taxon>Eukaryota</taxon>
        <taxon>Fungi</taxon>
        <taxon>Dikarya</taxon>
        <taxon>Ascomycota</taxon>
        <taxon>Pezizomycotina</taxon>
        <taxon>Leotiomycetes</taxon>
        <taxon>Helotiales</taxon>
        <taxon>Helotiaceae</taxon>
        <taxon>Hymenoscyphus</taxon>
    </lineage>
</organism>
<evidence type="ECO:0000256" key="1">
    <source>
        <dbReference type="ARBA" id="ARBA00005986"/>
    </source>
</evidence>
<comment type="similarity">
    <text evidence="1">Belongs to the tpcK family.</text>
</comment>
<name>A0A9N9PUB9_9HELO</name>
<dbReference type="InterPro" id="IPR009799">
    <property type="entry name" value="EthD_dom"/>
</dbReference>
<protein>
    <recommendedName>
        <fullName evidence="2">EthD domain-containing protein</fullName>
    </recommendedName>
</protein>
<dbReference type="SUPFAM" id="SSF54909">
    <property type="entry name" value="Dimeric alpha+beta barrel"/>
    <property type="match status" value="1"/>
</dbReference>
<feature type="domain" description="EthD" evidence="2">
    <location>
        <begin position="43"/>
        <end position="136"/>
    </location>
</feature>
<dbReference type="EMBL" id="CAJVRL010000056">
    <property type="protein sequence ID" value="CAG8954367.1"/>
    <property type="molecule type" value="Genomic_DNA"/>
</dbReference>
<dbReference type="Pfam" id="PF07110">
    <property type="entry name" value="EthD"/>
    <property type="match status" value="1"/>
</dbReference>
<evidence type="ECO:0000313" key="4">
    <source>
        <dbReference type="Proteomes" id="UP000696280"/>
    </source>
</evidence>
<dbReference type="OrthoDB" id="3183782at2759"/>
<evidence type="ECO:0000313" key="3">
    <source>
        <dbReference type="EMBL" id="CAG8954367.1"/>
    </source>
</evidence>
<gene>
    <name evidence="3" type="ORF">HYFRA_00005992</name>
</gene>
<accession>A0A9N9PUB9</accession>
<dbReference type="Proteomes" id="UP000696280">
    <property type="component" value="Unassembled WGS sequence"/>
</dbReference>
<proteinExistence type="inferred from homology"/>
<dbReference type="Gene3D" id="3.30.70.100">
    <property type="match status" value="1"/>
</dbReference>
<comment type="caution">
    <text evidence="3">The sequence shown here is derived from an EMBL/GenBank/DDBJ whole genome shotgun (WGS) entry which is preliminary data.</text>
</comment>
<keyword evidence="4" id="KW-1185">Reference proteome</keyword>
<sequence length="170" mass="19520">MSSATSLISDCASKDTINKANSHLHAHPEPKFVKVTLFIKKLPHITDEFFHNYWRKEHAEGSMFKGSIFAEKVLRYNQVHTSPLLKAQAKELGFPLAEWDGYAEVWLRTLDDWKAIIEDEKFMDFIAADEKHFLEPGYHLMLSYDNLVIGEVRTGLETQVKGKTLVKAKL</sequence>
<dbReference type="InterPro" id="IPR011008">
    <property type="entry name" value="Dimeric_a/b-barrel"/>
</dbReference>
<dbReference type="AlphaFoldDB" id="A0A9N9PUB9"/>
<reference evidence="3" key="1">
    <citation type="submission" date="2021-07" db="EMBL/GenBank/DDBJ databases">
        <authorList>
            <person name="Durling M."/>
        </authorList>
    </citation>
    <scope>NUCLEOTIDE SEQUENCE</scope>
</reference>